<evidence type="ECO:0000313" key="3">
    <source>
        <dbReference type="Proteomes" id="UP000028002"/>
    </source>
</evidence>
<dbReference type="GO" id="GO:0004180">
    <property type="term" value="F:carboxypeptidase activity"/>
    <property type="evidence" value="ECO:0007669"/>
    <property type="project" value="UniProtKB-KW"/>
</dbReference>
<dbReference type="InterPro" id="IPR009045">
    <property type="entry name" value="Zn_M74/Hedgehog-like"/>
</dbReference>
<protein>
    <submittedName>
        <fullName evidence="2">D-alanyl-D-alanine carboxypeptidase</fullName>
    </submittedName>
</protein>
<keyword evidence="2" id="KW-0645">Protease</keyword>
<feature type="domain" description="D-alanyl-D-alanine carboxypeptidase-like core" evidence="1">
    <location>
        <begin position="21"/>
        <end position="177"/>
    </location>
</feature>
<dbReference type="PANTHER" id="PTHR34385:SF1">
    <property type="entry name" value="PEPTIDOGLYCAN L-ALANYL-D-GLUTAMATE ENDOPEPTIDASE CWLK"/>
    <property type="match status" value="1"/>
</dbReference>
<dbReference type="InterPro" id="IPR052179">
    <property type="entry name" value="DD-CPase-like"/>
</dbReference>
<comment type="caution">
    <text evidence="2">The sequence shown here is derived from an EMBL/GenBank/DDBJ whole genome shotgun (WGS) entry which is preliminary data.</text>
</comment>
<dbReference type="EMBL" id="JGVH01000019">
    <property type="protein sequence ID" value="KER03995.1"/>
    <property type="molecule type" value="Genomic_DNA"/>
</dbReference>
<dbReference type="CDD" id="cd14847">
    <property type="entry name" value="DD-carboxypeptidase_like"/>
    <property type="match status" value="1"/>
</dbReference>
<dbReference type="Pfam" id="PF02557">
    <property type="entry name" value="VanY"/>
    <property type="match status" value="1"/>
</dbReference>
<dbReference type="RefSeq" id="WP_021324451.1">
    <property type="nucleotide sequence ID" value="NZ_CAWLUD010000019.1"/>
</dbReference>
<dbReference type="AlphaFoldDB" id="A0A081RZ92"/>
<keyword evidence="2" id="KW-0121">Carboxypeptidase</keyword>
<name>A0A081RZ92_PHOTE</name>
<accession>A0A081RZ92</accession>
<dbReference type="Proteomes" id="UP000028002">
    <property type="component" value="Unassembled WGS sequence"/>
</dbReference>
<dbReference type="Gene3D" id="3.30.1380.10">
    <property type="match status" value="1"/>
</dbReference>
<proteinExistence type="predicted"/>
<keyword evidence="2" id="KW-0378">Hydrolase</keyword>
<dbReference type="GO" id="GO:0006508">
    <property type="term" value="P:proteolysis"/>
    <property type="evidence" value="ECO:0007669"/>
    <property type="project" value="InterPro"/>
</dbReference>
<evidence type="ECO:0000313" key="2">
    <source>
        <dbReference type="EMBL" id="KER03995.1"/>
    </source>
</evidence>
<gene>
    <name evidence="2" type="ORF">MEG1DRAFT_01275</name>
</gene>
<dbReference type="SUPFAM" id="SSF55166">
    <property type="entry name" value="Hedgehog/DD-peptidase"/>
    <property type="match status" value="1"/>
</dbReference>
<dbReference type="PANTHER" id="PTHR34385">
    <property type="entry name" value="D-ALANYL-D-ALANINE CARBOXYPEPTIDASE"/>
    <property type="match status" value="1"/>
</dbReference>
<evidence type="ECO:0000259" key="1">
    <source>
        <dbReference type="Pfam" id="PF02557"/>
    </source>
</evidence>
<dbReference type="PATRIC" id="fig|1393735.3.peg.1322"/>
<sequence>MITANMLTGLATGHLISLSGNHRLQPEAVKSFLSMQQAAANAGINLQPASTFRDFQRQQAIWNGKFRGERPVLDENSQPMDITQLTEGELCQAILRWSALPGASRHHWGTELDIYDPTMLPENQKLQLDPWEYENGGYFEPLTHWLTENMDHFGFYRPFVGNRDGVAYEPWHISYRPLSGQLEKLLTKQMLLDIWQQHDIAGIDWLSANLPYLFENYLGTAQEITQCNG</sequence>
<dbReference type="InterPro" id="IPR003709">
    <property type="entry name" value="VanY-like_core_dom"/>
</dbReference>
<reference evidence="2 3" key="1">
    <citation type="submission" date="2014-03" db="EMBL/GenBank/DDBJ databases">
        <title>Draft Genome of Photorhabdus temperata Meg1.</title>
        <authorList>
            <person name="Hurst S.G.IV."/>
            <person name="Morris K."/>
            <person name="Thomas K."/>
            <person name="Tisa L.S."/>
        </authorList>
    </citation>
    <scope>NUCLEOTIDE SEQUENCE [LARGE SCALE GENOMIC DNA]</scope>
    <source>
        <strain evidence="2 3">Meg1</strain>
    </source>
</reference>
<organism evidence="2 3">
    <name type="scientific">Photorhabdus temperata subsp. temperata Meg1</name>
    <dbReference type="NCBI Taxonomy" id="1393735"/>
    <lineage>
        <taxon>Bacteria</taxon>
        <taxon>Pseudomonadati</taxon>
        <taxon>Pseudomonadota</taxon>
        <taxon>Gammaproteobacteria</taxon>
        <taxon>Enterobacterales</taxon>
        <taxon>Morganellaceae</taxon>
        <taxon>Photorhabdus</taxon>
    </lineage>
</organism>